<proteinExistence type="predicted"/>
<sequence length="111" mass="12548">SPLKIVHNYYLEHLGISSLKLVGAHRGVVQIVRNPKLCLVETIKWRSLMWMPERPPGDMTLSFPIIFQNRPANECLADRIICDGSVCDLQHGCWGPGPTNCRVCAHWLIQS</sequence>
<accession>A0A564XZD5</accession>
<name>A0A564XZD5_HYMDI</name>
<dbReference type="AlphaFoldDB" id="A0A564XZD5"/>
<dbReference type="Gene3D" id="3.80.20.20">
    <property type="entry name" value="Receptor L-domain"/>
    <property type="match status" value="1"/>
</dbReference>
<organism evidence="2 3">
    <name type="scientific">Hymenolepis diminuta</name>
    <name type="common">Rat tapeworm</name>
    <dbReference type="NCBI Taxonomy" id="6216"/>
    <lineage>
        <taxon>Eukaryota</taxon>
        <taxon>Metazoa</taxon>
        <taxon>Spiralia</taxon>
        <taxon>Lophotrochozoa</taxon>
        <taxon>Platyhelminthes</taxon>
        <taxon>Cestoda</taxon>
        <taxon>Eucestoda</taxon>
        <taxon>Cyclophyllidea</taxon>
        <taxon>Hymenolepididae</taxon>
        <taxon>Hymenolepis</taxon>
    </lineage>
</organism>
<dbReference type="Pfam" id="PF01030">
    <property type="entry name" value="Recep_L_domain"/>
    <property type="match status" value="1"/>
</dbReference>
<evidence type="ECO:0000313" key="2">
    <source>
        <dbReference type="EMBL" id="VUZ40340.1"/>
    </source>
</evidence>
<evidence type="ECO:0000313" key="3">
    <source>
        <dbReference type="Proteomes" id="UP000321570"/>
    </source>
</evidence>
<evidence type="ECO:0000259" key="1">
    <source>
        <dbReference type="Pfam" id="PF01030"/>
    </source>
</evidence>
<reference evidence="2 3" key="1">
    <citation type="submission" date="2019-07" db="EMBL/GenBank/DDBJ databases">
        <authorList>
            <person name="Jastrzebski P J."/>
            <person name="Paukszto L."/>
            <person name="Jastrzebski P J."/>
        </authorList>
    </citation>
    <scope>NUCLEOTIDE SEQUENCE [LARGE SCALE GENOMIC DNA]</scope>
    <source>
        <strain evidence="2 3">WMS-il1</strain>
    </source>
</reference>
<dbReference type="SUPFAM" id="SSF52058">
    <property type="entry name" value="L domain-like"/>
    <property type="match status" value="1"/>
</dbReference>
<feature type="domain" description="Receptor L-domain" evidence="1">
    <location>
        <begin position="3"/>
        <end position="48"/>
    </location>
</feature>
<dbReference type="EMBL" id="CABIJS010000033">
    <property type="protein sequence ID" value="VUZ40340.1"/>
    <property type="molecule type" value="Genomic_DNA"/>
</dbReference>
<feature type="non-terminal residue" evidence="2">
    <location>
        <position position="111"/>
    </location>
</feature>
<protein>
    <recommendedName>
        <fullName evidence="1">Receptor L-domain domain-containing protein</fullName>
    </recommendedName>
</protein>
<dbReference type="Proteomes" id="UP000321570">
    <property type="component" value="Unassembled WGS sequence"/>
</dbReference>
<gene>
    <name evidence="2" type="ORF">WMSIL1_LOCUS1422</name>
</gene>
<dbReference type="InterPro" id="IPR036941">
    <property type="entry name" value="Rcpt_L-dom_sf"/>
</dbReference>
<keyword evidence="3" id="KW-1185">Reference proteome</keyword>
<dbReference type="InterPro" id="IPR000494">
    <property type="entry name" value="Rcpt_L-dom"/>
</dbReference>
<feature type="non-terminal residue" evidence="2">
    <location>
        <position position="1"/>
    </location>
</feature>